<evidence type="ECO:0000313" key="2">
    <source>
        <dbReference type="Proteomes" id="UP000070444"/>
    </source>
</evidence>
<dbReference type="EMBL" id="KQ964780">
    <property type="protein sequence ID" value="KXN66011.1"/>
    <property type="molecule type" value="Genomic_DNA"/>
</dbReference>
<proteinExistence type="predicted"/>
<sequence length="360" mass="41866">MRLGKNSKLLTDAINSKVLLESEYSSKNLKEKGSLSLIKYTHKADNIYNYEWSNFQNIEQFGHYIINSKKFPILEFIYRWSGDLQSIPKIQSFMSDDKNEPKEIYSKPRPMLISVIARPLLSILQEAFWRGLIESYFKFFHPICTLFSLVNFDLKSAPEPLLSAIYFAGFITSLNRSEEIKSYMHSYAIINIKKILFRVNLSNAQALGIYSFAFYINGNSKLSRVCLSHFARMNHNLGLTINRKNLPLIDQYNSKIVYNNMRLYYSWAKLGPSSYEVTCEDEEAGLDIYDPKYQYPNSSLNLYNNEYLSTLYSVFCTRLAKLNNFLTAINSKFCKYKGKMIENEIESLSTKAEKIYKDAK</sequence>
<dbReference type="CDD" id="cd12148">
    <property type="entry name" value="fungal_TF_MHR"/>
    <property type="match status" value="1"/>
</dbReference>
<reference evidence="1 2" key="1">
    <citation type="journal article" date="2015" name="Genome Biol. Evol.">
        <title>Phylogenomic analyses indicate that early fungi evolved digesting cell walls of algal ancestors of land plants.</title>
        <authorList>
            <person name="Chang Y."/>
            <person name="Wang S."/>
            <person name="Sekimoto S."/>
            <person name="Aerts A.L."/>
            <person name="Choi C."/>
            <person name="Clum A."/>
            <person name="LaButti K.M."/>
            <person name="Lindquist E.A."/>
            <person name="Yee Ngan C."/>
            <person name="Ohm R.A."/>
            <person name="Salamov A.A."/>
            <person name="Grigoriev I.V."/>
            <person name="Spatafora J.W."/>
            <person name="Berbee M.L."/>
        </authorList>
    </citation>
    <scope>NUCLEOTIDE SEQUENCE [LARGE SCALE GENOMIC DNA]</scope>
    <source>
        <strain evidence="1 2">NRRL 28638</strain>
    </source>
</reference>
<keyword evidence="2" id="KW-1185">Reference proteome</keyword>
<evidence type="ECO:0008006" key="3">
    <source>
        <dbReference type="Google" id="ProtNLM"/>
    </source>
</evidence>
<dbReference type="AlphaFoldDB" id="A0A137NTG7"/>
<gene>
    <name evidence="1" type="ORF">CONCODRAFT_12238</name>
</gene>
<accession>A0A137NTG7</accession>
<dbReference type="Proteomes" id="UP000070444">
    <property type="component" value="Unassembled WGS sequence"/>
</dbReference>
<protein>
    <recommendedName>
        <fullName evidence="3">Transcription factor domain-containing protein</fullName>
    </recommendedName>
</protein>
<name>A0A137NTG7_CONC2</name>
<evidence type="ECO:0000313" key="1">
    <source>
        <dbReference type="EMBL" id="KXN66011.1"/>
    </source>
</evidence>
<organism evidence="1 2">
    <name type="scientific">Conidiobolus coronatus (strain ATCC 28846 / CBS 209.66 / NRRL 28638)</name>
    <name type="common">Delacroixia coronata</name>
    <dbReference type="NCBI Taxonomy" id="796925"/>
    <lineage>
        <taxon>Eukaryota</taxon>
        <taxon>Fungi</taxon>
        <taxon>Fungi incertae sedis</taxon>
        <taxon>Zoopagomycota</taxon>
        <taxon>Entomophthoromycotina</taxon>
        <taxon>Entomophthoromycetes</taxon>
        <taxon>Entomophthorales</taxon>
        <taxon>Ancylistaceae</taxon>
        <taxon>Conidiobolus</taxon>
    </lineage>
</organism>